<feature type="compositionally biased region" description="Polar residues" evidence="7">
    <location>
        <begin position="83"/>
        <end position="98"/>
    </location>
</feature>
<dbReference type="Proteomes" id="UP000242814">
    <property type="component" value="Unassembled WGS sequence"/>
</dbReference>
<dbReference type="AlphaFoldDB" id="A0A1D2J7N2"/>
<dbReference type="GO" id="GO:0006412">
    <property type="term" value="P:translation"/>
    <property type="evidence" value="ECO:0007669"/>
    <property type="project" value="InterPro"/>
</dbReference>
<dbReference type="EMBL" id="LZYO01000338">
    <property type="protein sequence ID" value="ODH16403.1"/>
    <property type="molecule type" value="Genomic_DNA"/>
</dbReference>
<dbReference type="VEuPathDB" id="FungiDB:PADG_07456"/>
<comment type="caution">
    <text evidence="8">The sequence shown here is derived from an EMBL/GenBank/DDBJ whole genome shotgun (WGS) entry which is preliminary data.</text>
</comment>
<dbReference type="GO" id="GO:0005762">
    <property type="term" value="C:mitochondrial large ribosomal subunit"/>
    <property type="evidence" value="ECO:0007669"/>
    <property type="project" value="TreeGrafter"/>
</dbReference>
<dbReference type="FunFam" id="2.40.50.100:FF:000042">
    <property type="entry name" value="50S ribosomal protein L27"/>
    <property type="match status" value="1"/>
</dbReference>
<keyword evidence="5" id="KW-0687">Ribonucleoprotein</keyword>
<feature type="region of interest" description="Disordered" evidence="7">
    <location>
        <begin position="83"/>
        <end position="110"/>
    </location>
</feature>
<organism evidence="8 9">
    <name type="scientific">Paracoccidioides brasiliensis</name>
    <dbReference type="NCBI Taxonomy" id="121759"/>
    <lineage>
        <taxon>Eukaryota</taxon>
        <taxon>Fungi</taxon>
        <taxon>Dikarya</taxon>
        <taxon>Ascomycota</taxon>
        <taxon>Pezizomycotina</taxon>
        <taxon>Eurotiomycetes</taxon>
        <taxon>Eurotiomycetidae</taxon>
        <taxon>Onygenales</taxon>
        <taxon>Ajellomycetaceae</taxon>
        <taxon>Paracoccidioides</taxon>
    </lineage>
</organism>
<evidence type="ECO:0000256" key="6">
    <source>
        <dbReference type="ARBA" id="ARBA00035267"/>
    </source>
</evidence>
<sequence>MIQPRLRGPMRALDTLFSPSASVLGTQKPTRSLSQLSWRTTTTSTTNNATFSPSPSSRPSILQQQHQLYQSFTAPPHSQLQVRYASHASQGRANNGTKNGPGKRLGAKKSGDQFVIPGNIIFRQRGSKWFPGENCGMGRDHTIYSLATGYVKYYTDPARHPDRKYIGVAFNKSDTLPTPRNAITRRRFGMLAVPRDVEKEKANKAAKEADIAPTLRPGYMYRVANWQIGRVAERAGRKVPEWDKSDRFAAWRRRMERRKIAAQLKDAKSKNKGKKNKNDIE</sequence>
<evidence type="ECO:0000256" key="1">
    <source>
        <dbReference type="ARBA" id="ARBA00004173"/>
    </source>
</evidence>
<dbReference type="Gene3D" id="2.40.50.100">
    <property type="match status" value="1"/>
</dbReference>
<accession>A0A1D2J7N2</accession>
<proteinExistence type="inferred from homology"/>
<dbReference type="PROSITE" id="PS00831">
    <property type="entry name" value="RIBOSOMAL_L27"/>
    <property type="match status" value="1"/>
</dbReference>
<dbReference type="SUPFAM" id="SSF110324">
    <property type="entry name" value="Ribosomal L27 protein-like"/>
    <property type="match status" value="1"/>
</dbReference>
<comment type="similarity">
    <text evidence="2">Belongs to the bacterial ribosomal protein bL27 family.</text>
</comment>
<dbReference type="PANTHER" id="PTHR15893:SF0">
    <property type="entry name" value="LARGE RIBOSOMAL SUBUNIT PROTEIN BL27M"/>
    <property type="match status" value="1"/>
</dbReference>
<feature type="region of interest" description="Disordered" evidence="7">
    <location>
        <begin position="22"/>
        <end position="59"/>
    </location>
</feature>
<comment type="subcellular location">
    <subcellularLocation>
        <location evidence="1">Mitochondrion</location>
    </subcellularLocation>
</comment>
<keyword evidence="4" id="KW-0496">Mitochondrion</keyword>
<dbReference type="InterPro" id="IPR001684">
    <property type="entry name" value="Ribosomal_bL27"/>
</dbReference>
<keyword evidence="3 8" id="KW-0689">Ribosomal protein</keyword>
<reference evidence="8 9" key="1">
    <citation type="submission" date="2016-06" db="EMBL/GenBank/DDBJ databases">
        <authorList>
            <person name="Kjaerup R.B."/>
            <person name="Dalgaard T.S."/>
            <person name="Juul-Madsen H.R."/>
        </authorList>
    </citation>
    <scope>NUCLEOTIDE SEQUENCE [LARGE SCALE GENOMIC DNA]</scope>
    <source>
        <strain evidence="8 9">Pb300</strain>
    </source>
</reference>
<name>A0A1D2J7N2_PARBR</name>
<dbReference type="Pfam" id="PF01016">
    <property type="entry name" value="Ribosomal_L27"/>
    <property type="match status" value="1"/>
</dbReference>
<dbReference type="InterPro" id="IPR018261">
    <property type="entry name" value="Ribosomal_bL27_CS"/>
</dbReference>
<feature type="compositionally biased region" description="Low complexity" evidence="7">
    <location>
        <begin position="30"/>
        <end position="57"/>
    </location>
</feature>
<evidence type="ECO:0000256" key="2">
    <source>
        <dbReference type="ARBA" id="ARBA00010797"/>
    </source>
</evidence>
<evidence type="ECO:0000256" key="3">
    <source>
        <dbReference type="ARBA" id="ARBA00022980"/>
    </source>
</evidence>
<feature type="region of interest" description="Disordered" evidence="7">
    <location>
        <begin position="259"/>
        <end position="281"/>
    </location>
</feature>
<protein>
    <recommendedName>
        <fullName evidence="6">Large ribosomal subunit protein bL27m</fullName>
    </recommendedName>
</protein>
<evidence type="ECO:0000256" key="7">
    <source>
        <dbReference type="SAM" id="MobiDB-lite"/>
    </source>
</evidence>
<evidence type="ECO:0000313" key="8">
    <source>
        <dbReference type="EMBL" id="ODH16403.1"/>
    </source>
</evidence>
<dbReference type="VEuPathDB" id="FungiDB:PABG_04006"/>
<dbReference type="PRINTS" id="PR00063">
    <property type="entry name" value="RIBOSOMALL27"/>
</dbReference>
<gene>
    <name evidence="8" type="ORF">ACO22_06364</name>
</gene>
<evidence type="ECO:0000256" key="4">
    <source>
        <dbReference type="ARBA" id="ARBA00023128"/>
    </source>
</evidence>
<evidence type="ECO:0000313" key="9">
    <source>
        <dbReference type="Proteomes" id="UP000242814"/>
    </source>
</evidence>
<dbReference type="PANTHER" id="PTHR15893">
    <property type="entry name" value="RIBOSOMAL PROTEIN L27"/>
    <property type="match status" value="1"/>
</dbReference>
<evidence type="ECO:0000256" key="5">
    <source>
        <dbReference type="ARBA" id="ARBA00023274"/>
    </source>
</evidence>
<dbReference type="GO" id="GO:0003735">
    <property type="term" value="F:structural constituent of ribosome"/>
    <property type="evidence" value="ECO:0007669"/>
    <property type="project" value="InterPro"/>
</dbReference>